<evidence type="ECO:0000256" key="2">
    <source>
        <dbReference type="ARBA" id="ARBA00022448"/>
    </source>
</evidence>
<keyword evidence="4 11" id="KW-0812">Transmembrane</keyword>
<keyword evidence="6" id="KW-0630">Potassium</keyword>
<keyword evidence="10" id="KW-0407">Ion channel</keyword>
<dbReference type="PRINTS" id="PR00169">
    <property type="entry name" value="KCHANNEL"/>
</dbReference>
<sequence>MTLRQQLNRIVFGTDTRAGRNFDIILLWIILLSVMVVMLESVPELGANFKAEFYIIEWILTVIFTLEYLIRIWISPKPIKYIFSFWGIVDLLSILPTYLSFFLVGYHYLLVVRIFRLLRVFRVLKLVRFSTEAQGLIEALKSSLYKISIFFMALIAIVTLMGTVIYVVEGGEEGFTSIPQSIYWAIVTITTVGYGDLVPHTVLGKFISSAAMIIGYAIIAVPTGIVTVAMSNAKEVGKDCKNCGAKNRIAAAFCDNCGQVFEPKNEK</sequence>
<reference evidence="13 14" key="1">
    <citation type="submission" date="2019-12" db="EMBL/GenBank/DDBJ databases">
        <authorList>
            <person name="Zhao J."/>
        </authorList>
    </citation>
    <scope>NUCLEOTIDE SEQUENCE [LARGE SCALE GENOMIC DNA]</scope>
    <source>
        <strain evidence="13 14">S-15</strain>
    </source>
</reference>
<comment type="caution">
    <text evidence="13">The sequence shown here is derived from an EMBL/GenBank/DDBJ whole genome shotgun (WGS) entry which is preliminary data.</text>
</comment>
<evidence type="ECO:0000256" key="6">
    <source>
        <dbReference type="ARBA" id="ARBA00022958"/>
    </source>
</evidence>
<keyword evidence="7 11" id="KW-1133">Transmembrane helix</keyword>
<feature type="domain" description="Ion transport" evidence="12">
    <location>
        <begin position="20"/>
        <end position="235"/>
    </location>
</feature>
<feature type="transmembrane region" description="Helical" evidence="11">
    <location>
        <begin position="51"/>
        <end position="69"/>
    </location>
</feature>
<keyword evidence="14" id="KW-1185">Reference proteome</keyword>
<evidence type="ECO:0000256" key="1">
    <source>
        <dbReference type="ARBA" id="ARBA00004141"/>
    </source>
</evidence>
<dbReference type="AlphaFoldDB" id="A0A6N9NIB9"/>
<dbReference type="GO" id="GO:0008076">
    <property type="term" value="C:voltage-gated potassium channel complex"/>
    <property type="evidence" value="ECO:0007669"/>
    <property type="project" value="InterPro"/>
</dbReference>
<feature type="transmembrane region" description="Helical" evidence="11">
    <location>
        <begin position="144"/>
        <end position="168"/>
    </location>
</feature>
<evidence type="ECO:0000256" key="9">
    <source>
        <dbReference type="ARBA" id="ARBA00023136"/>
    </source>
</evidence>
<feature type="transmembrane region" description="Helical" evidence="11">
    <location>
        <begin position="180"/>
        <end position="198"/>
    </location>
</feature>
<feature type="transmembrane region" description="Helical" evidence="11">
    <location>
        <begin position="81"/>
        <end position="99"/>
    </location>
</feature>
<dbReference type="SUPFAM" id="SSF81324">
    <property type="entry name" value="Voltage-gated potassium channels"/>
    <property type="match status" value="1"/>
</dbReference>
<evidence type="ECO:0000256" key="4">
    <source>
        <dbReference type="ARBA" id="ARBA00022692"/>
    </source>
</evidence>
<dbReference type="Pfam" id="PF00520">
    <property type="entry name" value="Ion_trans"/>
    <property type="match status" value="1"/>
</dbReference>
<dbReference type="EMBL" id="WWNE01000005">
    <property type="protein sequence ID" value="NBG65579.1"/>
    <property type="molecule type" value="Genomic_DNA"/>
</dbReference>
<dbReference type="InterPro" id="IPR028325">
    <property type="entry name" value="VG_K_chnl"/>
</dbReference>
<dbReference type="RefSeq" id="WP_160632530.1">
    <property type="nucleotide sequence ID" value="NZ_WWNE01000005.1"/>
</dbReference>
<dbReference type="PANTHER" id="PTHR11537:SF254">
    <property type="entry name" value="POTASSIUM VOLTAGE-GATED CHANNEL PROTEIN SHAB"/>
    <property type="match status" value="1"/>
</dbReference>
<evidence type="ECO:0000256" key="5">
    <source>
        <dbReference type="ARBA" id="ARBA00022826"/>
    </source>
</evidence>
<dbReference type="Proteomes" id="UP000470771">
    <property type="component" value="Unassembled WGS sequence"/>
</dbReference>
<feature type="transmembrane region" description="Helical" evidence="11">
    <location>
        <begin position="21"/>
        <end position="39"/>
    </location>
</feature>
<keyword evidence="3" id="KW-0633">Potassium transport</keyword>
<dbReference type="Gene3D" id="1.10.287.70">
    <property type="match status" value="1"/>
</dbReference>
<evidence type="ECO:0000259" key="12">
    <source>
        <dbReference type="Pfam" id="PF00520"/>
    </source>
</evidence>
<evidence type="ECO:0000256" key="11">
    <source>
        <dbReference type="SAM" id="Phobius"/>
    </source>
</evidence>
<gene>
    <name evidence="13" type="ORF">GQN54_05590</name>
</gene>
<proteinExistence type="predicted"/>
<keyword evidence="8" id="KW-0406">Ion transport</keyword>
<dbReference type="InterPro" id="IPR005821">
    <property type="entry name" value="Ion_trans_dom"/>
</dbReference>
<comment type="subcellular location">
    <subcellularLocation>
        <location evidence="1">Membrane</location>
        <topology evidence="1">Multi-pass membrane protein</topology>
    </subcellularLocation>
</comment>
<evidence type="ECO:0000313" key="13">
    <source>
        <dbReference type="EMBL" id="NBG65579.1"/>
    </source>
</evidence>
<feature type="transmembrane region" description="Helical" evidence="11">
    <location>
        <begin position="210"/>
        <end position="230"/>
    </location>
</feature>
<organism evidence="13 14">
    <name type="scientific">Acidiluteibacter ferrifornacis</name>
    <dbReference type="NCBI Taxonomy" id="2692424"/>
    <lineage>
        <taxon>Bacteria</taxon>
        <taxon>Pseudomonadati</taxon>
        <taxon>Bacteroidota</taxon>
        <taxon>Flavobacteriia</taxon>
        <taxon>Flavobacteriales</taxon>
        <taxon>Cryomorphaceae</taxon>
        <taxon>Acidiluteibacter</taxon>
    </lineage>
</organism>
<dbReference type="GO" id="GO:0001508">
    <property type="term" value="P:action potential"/>
    <property type="evidence" value="ECO:0007669"/>
    <property type="project" value="TreeGrafter"/>
</dbReference>
<name>A0A6N9NIB9_9FLAO</name>
<dbReference type="PANTHER" id="PTHR11537">
    <property type="entry name" value="VOLTAGE-GATED POTASSIUM CHANNEL"/>
    <property type="match status" value="1"/>
</dbReference>
<evidence type="ECO:0000256" key="8">
    <source>
        <dbReference type="ARBA" id="ARBA00023065"/>
    </source>
</evidence>
<keyword evidence="9 11" id="KW-0472">Membrane</keyword>
<evidence type="ECO:0000256" key="10">
    <source>
        <dbReference type="ARBA" id="ARBA00023303"/>
    </source>
</evidence>
<protein>
    <submittedName>
        <fullName evidence="13">Ion transporter</fullName>
    </submittedName>
</protein>
<dbReference type="GO" id="GO:0005249">
    <property type="term" value="F:voltage-gated potassium channel activity"/>
    <property type="evidence" value="ECO:0007669"/>
    <property type="project" value="InterPro"/>
</dbReference>
<evidence type="ECO:0000313" key="14">
    <source>
        <dbReference type="Proteomes" id="UP000470771"/>
    </source>
</evidence>
<accession>A0A6N9NIB9</accession>
<evidence type="ECO:0000256" key="3">
    <source>
        <dbReference type="ARBA" id="ARBA00022538"/>
    </source>
</evidence>
<keyword evidence="5" id="KW-0631">Potassium channel</keyword>
<keyword evidence="2" id="KW-0813">Transport</keyword>
<evidence type="ECO:0000256" key="7">
    <source>
        <dbReference type="ARBA" id="ARBA00022989"/>
    </source>
</evidence>